<dbReference type="Proteomes" id="UP000297535">
    <property type="component" value="Unassembled WGS sequence"/>
</dbReference>
<name>A0A4Z0NEY9_9HYPH</name>
<reference evidence="1 2" key="1">
    <citation type="submission" date="2019-04" db="EMBL/GenBank/DDBJ databases">
        <authorList>
            <person name="Feng G."/>
            <person name="Zhu H."/>
        </authorList>
    </citation>
    <scope>NUCLEOTIDE SEQUENCE [LARGE SCALE GENOMIC DNA]</scope>
    <source>
        <strain evidence="1 2">6HR-1</strain>
    </source>
</reference>
<proteinExistence type="predicted"/>
<evidence type="ECO:0000313" key="2">
    <source>
        <dbReference type="Proteomes" id="UP000297535"/>
    </source>
</evidence>
<protein>
    <submittedName>
        <fullName evidence="1">Uncharacterized protein</fullName>
    </submittedName>
</protein>
<keyword evidence="2" id="KW-1185">Reference proteome</keyword>
<evidence type="ECO:0000313" key="1">
    <source>
        <dbReference type="EMBL" id="TGD93725.1"/>
    </source>
</evidence>
<dbReference type="EMBL" id="SRLB01000049">
    <property type="protein sequence ID" value="TGD93725.1"/>
    <property type="molecule type" value="Genomic_DNA"/>
</dbReference>
<dbReference type="AlphaFoldDB" id="A0A4Z0NEY9"/>
<dbReference type="OrthoDB" id="7998132at2"/>
<gene>
    <name evidence="1" type="ORF">EU555_33090</name>
</gene>
<accession>A0A4Z0NEY9</accession>
<dbReference type="RefSeq" id="WP_135419584.1">
    <property type="nucleotide sequence ID" value="NZ_SRLB01000049.1"/>
</dbReference>
<organism evidence="1 2">
    <name type="scientific">Methylobacterium nonmethylotrophicum</name>
    <dbReference type="NCBI Taxonomy" id="1141884"/>
    <lineage>
        <taxon>Bacteria</taxon>
        <taxon>Pseudomonadati</taxon>
        <taxon>Pseudomonadota</taxon>
        <taxon>Alphaproteobacteria</taxon>
        <taxon>Hyphomicrobiales</taxon>
        <taxon>Methylobacteriaceae</taxon>
        <taxon>Methylobacterium</taxon>
    </lineage>
</organism>
<sequence>MSITHDDAWISGPDPHSSVKRVYSDGKMLGRVRCWRTEDPGDLTGEWFTVERWKSGLYVPLEGMHEDFQEALDRVARYGAAQ</sequence>
<comment type="caution">
    <text evidence="1">The sequence shown here is derived from an EMBL/GenBank/DDBJ whole genome shotgun (WGS) entry which is preliminary data.</text>
</comment>